<dbReference type="Gene3D" id="3.40.50.2000">
    <property type="entry name" value="Glycogen Phosphorylase B"/>
    <property type="match status" value="2"/>
</dbReference>
<sequence length="401" mass="42566">MTEPIRVTIVLSTSSGGVGRHVRSVVDRLPALGVRPSVAAPVATGEHFGFIPARNGVGAAAGRAGRGPEPRDTSEPARPLDEDVVPGGPVPFTAVEIYTRPRPVQDFQAVRQLRSLIPHTDVIHAHGFRAAALTGLALGRRRPGRTPLVATWHNAVLGSSSRRFVLTSLERLAAKRADMTLGASLDLVERASMLGAGDSRLAPVAAPAMAPPVRSREQIRAEFGAGDRPVVLAVGRLAPQKDYDTLLAAAALWQQREPRPLLVVAGDGPEMDRLRRDADNARIDVLFLGRRDDVPDLLAAADTYVITSTWEARALVVQEAMRAGVPVVATAVGGLPELVGDDAKLVPPGEPAAVASAVTKLLDEPELGRELAERGRQRAAHWPDEDATAAQLAAIYAELVR</sequence>
<dbReference type="SUPFAM" id="SSF53756">
    <property type="entry name" value="UDP-Glycosyltransferase/glycogen phosphorylase"/>
    <property type="match status" value="1"/>
</dbReference>
<organism evidence="6 7">
    <name type="scientific">Phytoactinopolyspora mesophila</name>
    <dbReference type="NCBI Taxonomy" id="2650750"/>
    <lineage>
        <taxon>Bacteria</taxon>
        <taxon>Bacillati</taxon>
        <taxon>Actinomycetota</taxon>
        <taxon>Actinomycetes</taxon>
        <taxon>Jiangellales</taxon>
        <taxon>Jiangellaceae</taxon>
        <taxon>Phytoactinopolyspora</taxon>
    </lineage>
</organism>
<comment type="caution">
    <text evidence="6">The sequence shown here is derived from an EMBL/GenBank/DDBJ whole genome shotgun (WGS) entry which is preliminary data.</text>
</comment>
<keyword evidence="7" id="KW-1185">Reference proteome</keyword>
<dbReference type="GO" id="GO:0016757">
    <property type="term" value="F:glycosyltransferase activity"/>
    <property type="evidence" value="ECO:0007669"/>
    <property type="project" value="UniProtKB-KW"/>
</dbReference>
<protein>
    <submittedName>
        <fullName evidence="6">Glycosyltransferase</fullName>
    </submittedName>
</protein>
<dbReference type="InterPro" id="IPR028098">
    <property type="entry name" value="Glyco_trans_4-like_N"/>
</dbReference>
<dbReference type="Proteomes" id="UP000460435">
    <property type="component" value="Unassembled WGS sequence"/>
</dbReference>
<dbReference type="EMBL" id="WLZY01000018">
    <property type="protein sequence ID" value="NDL61080.1"/>
    <property type="molecule type" value="Genomic_DNA"/>
</dbReference>
<evidence type="ECO:0000256" key="1">
    <source>
        <dbReference type="ARBA" id="ARBA00022676"/>
    </source>
</evidence>
<keyword evidence="2 6" id="KW-0808">Transferase</keyword>
<evidence type="ECO:0000313" key="6">
    <source>
        <dbReference type="EMBL" id="NDL61080.1"/>
    </source>
</evidence>
<dbReference type="PANTHER" id="PTHR12526:SF510">
    <property type="entry name" value="D-INOSITOL 3-PHOSPHATE GLYCOSYLTRANSFERASE"/>
    <property type="match status" value="1"/>
</dbReference>
<feature type="region of interest" description="Disordered" evidence="3">
    <location>
        <begin position="59"/>
        <end position="85"/>
    </location>
</feature>
<dbReference type="Pfam" id="PF00534">
    <property type="entry name" value="Glycos_transf_1"/>
    <property type="match status" value="1"/>
</dbReference>
<evidence type="ECO:0000256" key="2">
    <source>
        <dbReference type="ARBA" id="ARBA00022679"/>
    </source>
</evidence>
<dbReference type="PANTHER" id="PTHR12526">
    <property type="entry name" value="GLYCOSYLTRANSFERASE"/>
    <property type="match status" value="1"/>
</dbReference>
<evidence type="ECO:0000259" key="4">
    <source>
        <dbReference type="Pfam" id="PF00534"/>
    </source>
</evidence>
<dbReference type="AlphaFoldDB" id="A0A7K3MD10"/>
<dbReference type="Pfam" id="PF13579">
    <property type="entry name" value="Glyco_trans_4_4"/>
    <property type="match status" value="1"/>
</dbReference>
<dbReference type="CDD" id="cd03801">
    <property type="entry name" value="GT4_PimA-like"/>
    <property type="match status" value="1"/>
</dbReference>
<keyword evidence="1" id="KW-0328">Glycosyltransferase</keyword>
<evidence type="ECO:0000313" key="7">
    <source>
        <dbReference type="Proteomes" id="UP000460435"/>
    </source>
</evidence>
<feature type="compositionally biased region" description="Basic and acidic residues" evidence="3">
    <location>
        <begin position="66"/>
        <end position="81"/>
    </location>
</feature>
<dbReference type="InterPro" id="IPR001296">
    <property type="entry name" value="Glyco_trans_1"/>
</dbReference>
<feature type="domain" description="Glycosyl transferase family 1" evidence="4">
    <location>
        <begin position="216"/>
        <end position="378"/>
    </location>
</feature>
<gene>
    <name evidence="6" type="ORF">F7O44_28825</name>
</gene>
<accession>A0A7K3MD10</accession>
<name>A0A7K3MD10_9ACTN</name>
<evidence type="ECO:0000259" key="5">
    <source>
        <dbReference type="Pfam" id="PF13579"/>
    </source>
</evidence>
<dbReference type="RefSeq" id="WP_162453799.1">
    <property type="nucleotide sequence ID" value="NZ_WLZY01000018.1"/>
</dbReference>
<feature type="domain" description="Glycosyltransferase subfamily 4-like N-terminal" evidence="5">
    <location>
        <begin position="16"/>
        <end position="204"/>
    </location>
</feature>
<reference evidence="6 7" key="1">
    <citation type="submission" date="2019-11" db="EMBL/GenBank/DDBJ databases">
        <authorList>
            <person name="Li X.-J."/>
            <person name="Feng X.-M."/>
        </authorList>
    </citation>
    <scope>NUCLEOTIDE SEQUENCE [LARGE SCALE GENOMIC DNA]</scope>
    <source>
        <strain evidence="6 7">XMNu-373</strain>
    </source>
</reference>
<proteinExistence type="predicted"/>
<evidence type="ECO:0000256" key="3">
    <source>
        <dbReference type="SAM" id="MobiDB-lite"/>
    </source>
</evidence>